<dbReference type="GO" id="GO:0055085">
    <property type="term" value="P:transmembrane transport"/>
    <property type="evidence" value="ECO:0007669"/>
    <property type="project" value="UniProtKB-ARBA"/>
</dbReference>
<evidence type="ECO:0000256" key="4">
    <source>
        <dbReference type="ARBA" id="ARBA00022741"/>
    </source>
</evidence>
<keyword evidence="8" id="KW-1185">Reference proteome</keyword>
<dbReference type="FunFam" id="3.40.50.300:FF:000016">
    <property type="entry name" value="Oligopeptide ABC transporter ATP-binding component"/>
    <property type="match status" value="1"/>
</dbReference>
<dbReference type="GO" id="GO:0005524">
    <property type="term" value="F:ATP binding"/>
    <property type="evidence" value="ECO:0007669"/>
    <property type="project" value="UniProtKB-KW"/>
</dbReference>
<comment type="similarity">
    <text evidence="2">Belongs to the ABC transporter superfamily.</text>
</comment>
<sequence length="330" mass="35735">MTAVVADPPVIAVRNLTLHFQTGSFLSAYRSPPVRAVEDVSLTLRRGETLSIVGESGCGKTTLGRMIMRLLRPTAGTVELNGRDITALKGKHLRALRQDIQMIFQDPFSSLNPRMTVGDTIAEPLVIKGVREPQLSARVSEMLGMVGLSEAHKARFPHALSGGQRQRVGIARALILEPEVVVCDEAVSALDVSVQAQILNLMQDLQQILGLTYLFISHDLAVVRHISDRVGVMYLGRLVEIADKEQLFSSPAHPYSRALMAAVPVSHPSLRRPVTPLEGNVPSPRNPPPGCAFHTRCPLARSMGNPAQCHTAVPALRDIGPAQQAACHFA</sequence>
<dbReference type="RefSeq" id="WP_124966800.1">
    <property type="nucleotide sequence ID" value="NZ_RRAZ01000056.1"/>
</dbReference>
<dbReference type="SUPFAM" id="SSF52540">
    <property type="entry name" value="P-loop containing nucleoside triphosphate hydrolases"/>
    <property type="match status" value="1"/>
</dbReference>
<dbReference type="Pfam" id="PF00005">
    <property type="entry name" value="ABC_tran"/>
    <property type="match status" value="1"/>
</dbReference>
<proteinExistence type="inferred from homology"/>
<dbReference type="InterPro" id="IPR017871">
    <property type="entry name" value="ABC_transporter-like_CS"/>
</dbReference>
<dbReference type="GO" id="GO:0005886">
    <property type="term" value="C:plasma membrane"/>
    <property type="evidence" value="ECO:0007669"/>
    <property type="project" value="UniProtKB-SubCell"/>
</dbReference>
<dbReference type="InterPro" id="IPR013563">
    <property type="entry name" value="Oligopep_ABC_C"/>
</dbReference>
<dbReference type="InterPro" id="IPR050319">
    <property type="entry name" value="ABC_transp_ATP-bind"/>
</dbReference>
<evidence type="ECO:0000259" key="6">
    <source>
        <dbReference type="PROSITE" id="PS50893"/>
    </source>
</evidence>
<name>A0A3P3D1T3_9RHOB</name>
<dbReference type="PROSITE" id="PS50893">
    <property type="entry name" value="ABC_TRANSPORTER_2"/>
    <property type="match status" value="1"/>
</dbReference>
<organism evidence="7 8">
    <name type="scientific">Falsigemmobacter faecalis</name>
    <dbReference type="NCBI Taxonomy" id="2488730"/>
    <lineage>
        <taxon>Bacteria</taxon>
        <taxon>Pseudomonadati</taxon>
        <taxon>Pseudomonadota</taxon>
        <taxon>Alphaproteobacteria</taxon>
        <taxon>Rhodobacterales</taxon>
        <taxon>Paracoccaceae</taxon>
        <taxon>Falsigemmobacter</taxon>
    </lineage>
</organism>
<dbReference type="PANTHER" id="PTHR43776">
    <property type="entry name" value="TRANSPORT ATP-BINDING PROTEIN"/>
    <property type="match status" value="1"/>
</dbReference>
<dbReference type="CDD" id="cd03257">
    <property type="entry name" value="ABC_NikE_OppD_transporters"/>
    <property type="match status" value="1"/>
</dbReference>
<dbReference type="Gene3D" id="3.40.50.300">
    <property type="entry name" value="P-loop containing nucleotide triphosphate hydrolases"/>
    <property type="match status" value="1"/>
</dbReference>
<comment type="caution">
    <text evidence="7">The sequence shown here is derived from an EMBL/GenBank/DDBJ whole genome shotgun (WGS) entry which is preliminary data.</text>
</comment>
<dbReference type="AlphaFoldDB" id="A0A3P3D1T3"/>
<evidence type="ECO:0000313" key="8">
    <source>
        <dbReference type="Proteomes" id="UP000282125"/>
    </source>
</evidence>
<dbReference type="InterPro" id="IPR003593">
    <property type="entry name" value="AAA+_ATPase"/>
</dbReference>
<accession>A0A3P3D1T3</accession>
<evidence type="ECO:0000256" key="5">
    <source>
        <dbReference type="ARBA" id="ARBA00022840"/>
    </source>
</evidence>
<dbReference type="PROSITE" id="PS00211">
    <property type="entry name" value="ABC_TRANSPORTER_1"/>
    <property type="match status" value="1"/>
</dbReference>
<evidence type="ECO:0000256" key="2">
    <source>
        <dbReference type="ARBA" id="ARBA00005417"/>
    </source>
</evidence>
<dbReference type="NCBIfam" id="TIGR01727">
    <property type="entry name" value="oligo_HPY"/>
    <property type="match status" value="1"/>
</dbReference>
<dbReference type="SMART" id="SM00382">
    <property type="entry name" value="AAA"/>
    <property type="match status" value="1"/>
</dbReference>
<evidence type="ECO:0000313" key="7">
    <source>
        <dbReference type="EMBL" id="RRH68373.1"/>
    </source>
</evidence>
<reference evidence="7 8" key="1">
    <citation type="submission" date="2018-11" db="EMBL/GenBank/DDBJ databases">
        <title>Gemmobacter sp. nov., YIM 102744-1 draft genome.</title>
        <authorList>
            <person name="Li G."/>
            <person name="Jiang Y."/>
        </authorList>
    </citation>
    <scope>NUCLEOTIDE SEQUENCE [LARGE SCALE GENOMIC DNA]</scope>
    <source>
        <strain evidence="7 8">YIM 102744-1</strain>
    </source>
</reference>
<keyword evidence="3" id="KW-0813">Transport</keyword>
<dbReference type="InterPro" id="IPR027417">
    <property type="entry name" value="P-loop_NTPase"/>
</dbReference>
<comment type="subcellular location">
    <subcellularLocation>
        <location evidence="1">Cell inner membrane</location>
        <topology evidence="1">Peripheral membrane protein</topology>
    </subcellularLocation>
</comment>
<evidence type="ECO:0000256" key="1">
    <source>
        <dbReference type="ARBA" id="ARBA00004417"/>
    </source>
</evidence>
<dbReference type="PANTHER" id="PTHR43776:SF7">
    <property type="entry name" value="D,D-DIPEPTIDE TRANSPORT ATP-BINDING PROTEIN DDPF-RELATED"/>
    <property type="match status" value="1"/>
</dbReference>
<dbReference type="EMBL" id="RRAZ01000056">
    <property type="protein sequence ID" value="RRH68373.1"/>
    <property type="molecule type" value="Genomic_DNA"/>
</dbReference>
<protein>
    <submittedName>
        <fullName evidence="7">ATP-binding cassette domain-containing protein</fullName>
    </submittedName>
</protein>
<evidence type="ECO:0000256" key="3">
    <source>
        <dbReference type="ARBA" id="ARBA00022448"/>
    </source>
</evidence>
<feature type="domain" description="ABC transporter" evidence="6">
    <location>
        <begin position="13"/>
        <end position="260"/>
    </location>
</feature>
<dbReference type="Proteomes" id="UP000282125">
    <property type="component" value="Unassembled WGS sequence"/>
</dbReference>
<gene>
    <name evidence="7" type="ORF">EG244_19340</name>
</gene>
<dbReference type="GO" id="GO:0015833">
    <property type="term" value="P:peptide transport"/>
    <property type="evidence" value="ECO:0007669"/>
    <property type="project" value="InterPro"/>
</dbReference>
<keyword evidence="4" id="KW-0547">Nucleotide-binding</keyword>
<dbReference type="GO" id="GO:0016887">
    <property type="term" value="F:ATP hydrolysis activity"/>
    <property type="evidence" value="ECO:0007669"/>
    <property type="project" value="InterPro"/>
</dbReference>
<dbReference type="OrthoDB" id="9802264at2"/>
<dbReference type="InterPro" id="IPR003439">
    <property type="entry name" value="ABC_transporter-like_ATP-bd"/>
</dbReference>
<dbReference type="Pfam" id="PF08352">
    <property type="entry name" value="oligo_HPY"/>
    <property type="match status" value="1"/>
</dbReference>
<keyword evidence="5 7" id="KW-0067">ATP-binding</keyword>